<dbReference type="InterPro" id="IPR000073">
    <property type="entry name" value="AB_hydrolase_1"/>
</dbReference>
<evidence type="ECO:0000256" key="1">
    <source>
        <dbReference type="ARBA" id="ARBA00007274"/>
    </source>
</evidence>
<dbReference type="SUPFAM" id="SSF51161">
    <property type="entry name" value="Trimeric LpxA-like enzymes"/>
    <property type="match status" value="1"/>
</dbReference>
<evidence type="ECO:0000256" key="2">
    <source>
        <dbReference type="ARBA" id="ARBA00022679"/>
    </source>
</evidence>
<evidence type="ECO:0000259" key="5">
    <source>
        <dbReference type="Pfam" id="PF12697"/>
    </source>
</evidence>
<evidence type="ECO:0000256" key="4">
    <source>
        <dbReference type="ARBA" id="ARBA00023315"/>
    </source>
</evidence>
<dbReference type="InterPro" id="IPR001451">
    <property type="entry name" value="Hexapep"/>
</dbReference>
<comment type="caution">
    <text evidence="6">The sequence shown here is derived from an EMBL/GenBank/DDBJ whole genome shotgun (WGS) entry which is preliminary data.</text>
</comment>
<dbReference type="Proteomes" id="UP000245754">
    <property type="component" value="Unassembled WGS sequence"/>
</dbReference>
<protein>
    <submittedName>
        <fullName evidence="6">Transferase family hexapeptide repeat protein</fullName>
    </submittedName>
</protein>
<accession>A0A316EV03</accession>
<dbReference type="SUPFAM" id="SSF53474">
    <property type="entry name" value="alpha/beta-Hydrolases"/>
    <property type="match status" value="1"/>
</dbReference>
<dbReference type="Pfam" id="PF12697">
    <property type="entry name" value="Abhydrolase_6"/>
    <property type="match status" value="1"/>
</dbReference>
<keyword evidence="2 6" id="KW-0808">Transferase</keyword>
<dbReference type="AlphaFoldDB" id="A0A316EV03"/>
<evidence type="ECO:0000256" key="3">
    <source>
        <dbReference type="ARBA" id="ARBA00022737"/>
    </source>
</evidence>
<reference evidence="6 7" key="1">
    <citation type="submission" date="2018-05" db="EMBL/GenBank/DDBJ databases">
        <title>Genomic Encyclopedia of Type Strains, Phase IV (KMG-V): Genome sequencing to study the core and pangenomes of soil and plant-associated prokaryotes.</title>
        <authorList>
            <person name="Whitman W."/>
        </authorList>
    </citation>
    <scope>NUCLEOTIDE SEQUENCE [LARGE SCALE GENOMIC DNA]</scope>
    <source>
        <strain evidence="6 7">SLV-132</strain>
    </source>
</reference>
<dbReference type="PROSITE" id="PS00101">
    <property type="entry name" value="HEXAPEP_TRANSFERASES"/>
    <property type="match status" value="1"/>
</dbReference>
<dbReference type="PANTHER" id="PTHR43300:SF11">
    <property type="entry name" value="ACETYLTRANSFERASE RV3034C-RELATED"/>
    <property type="match status" value="1"/>
</dbReference>
<gene>
    <name evidence="6" type="ORF">C7419_102850</name>
</gene>
<comment type="similarity">
    <text evidence="1">Belongs to the transferase hexapeptide repeat family.</text>
</comment>
<proteinExistence type="inferred from homology"/>
<keyword evidence="3" id="KW-0677">Repeat</keyword>
<dbReference type="InterPro" id="IPR029058">
    <property type="entry name" value="AB_hydrolase_fold"/>
</dbReference>
<organism evidence="6 7">
    <name type="scientific">Cupriavidus plantarum</name>
    <dbReference type="NCBI Taxonomy" id="942865"/>
    <lineage>
        <taxon>Bacteria</taxon>
        <taxon>Pseudomonadati</taxon>
        <taxon>Pseudomonadota</taxon>
        <taxon>Betaproteobacteria</taxon>
        <taxon>Burkholderiales</taxon>
        <taxon>Burkholderiaceae</taxon>
        <taxon>Cupriavidus</taxon>
    </lineage>
</organism>
<dbReference type="RefSeq" id="WP_109583602.1">
    <property type="nucleotide sequence ID" value="NZ_QGGT01000002.1"/>
</dbReference>
<sequence length="507" mass="55694">MAEQTLSIDDAMQLAVNAWLRGENDPALNLARQILAVRPEHRGAHHLRLTLEHGVNNLHFTAIHLHQPTLYSIGDFSYGVPAVFHHNQPSEPARLSIGNYCTIAHDVKIILGSYHRHDWHTIYPFSAPHLGSLFASTRDITDFSATRGGVTIGNDVWIGAHTIILSGVTIGDGAVVAAGSVVSRDIGPYEIWAGNPAQLIKRRFDEETSARLLALRWWDWSKEDVEANARWIMNEGAPALDKLKQAKAAMLHKARSPIKGMRIVSGASGQIRMKVPQTWKKGAPTWLVLHGSLGAIETVQDFEARMPEANLVFADLPGSGQSWRPTDYSAEGFARELLPAIGQVMEDDYRVLGVSFGGAVGLAMAREDARCKGVVLVDTPFSAKKLWHNHAFLRNVLASAPDNLHKRQFAWDIYGVSESALAERTFWHLLDGLAVPVNVVTGDVPLHPQRQTNQLACCLDKADLEALRHRGIPVTRTRGGHDLIHDNPESVKAVMVAMAERADAVAA</sequence>
<keyword evidence="4" id="KW-0012">Acyltransferase</keyword>
<dbReference type="Gene3D" id="3.40.50.1820">
    <property type="entry name" value="alpha/beta hydrolase"/>
    <property type="match status" value="1"/>
</dbReference>
<dbReference type="InterPro" id="IPR050179">
    <property type="entry name" value="Trans_hexapeptide_repeat"/>
</dbReference>
<dbReference type="PANTHER" id="PTHR43300">
    <property type="entry name" value="ACETYLTRANSFERASE"/>
    <property type="match status" value="1"/>
</dbReference>
<dbReference type="InterPro" id="IPR018357">
    <property type="entry name" value="Hexapep_transf_CS"/>
</dbReference>
<dbReference type="EMBL" id="QGGT01000002">
    <property type="protein sequence ID" value="PWK35572.1"/>
    <property type="molecule type" value="Genomic_DNA"/>
</dbReference>
<evidence type="ECO:0000313" key="6">
    <source>
        <dbReference type="EMBL" id="PWK35572.1"/>
    </source>
</evidence>
<dbReference type="CDD" id="cd03349">
    <property type="entry name" value="LbH_XAT"/>
    <property type="match status" value="1"/>
</dbReference>
<dbReference type="Gene3D" id="2.160.10.10">
    <property type="entry name" value="Hexapeptide repeat proteins"/>
    <property type="match status" value="1"/>
</dbReference>
<feature type="domain" description="AB hydrolase-1" evidence="5">
    <location>
        <begin position="311"/>
        <end position="491"/>
    </location>
</feature>
<dbReference type="GO" id="GO:0016746">
    <property type="term" value="F:acyltransferase activity"/>
    <property type="evidence" value="ECO:0007669"/>
    <property type="project" value="UniProtKB-KW"/>
</dbReference>
<dbReference type="InterPro" id="IPR011004">
    <property type="entry name" value="Trimer_LpxA-like_sf"/>
</dbReference>
<dbReference type="Pfam" id="PF00132">
    <property type="entry name" value="Hexapep"/>
    <property type="match status" value="1"/>
</dbReference>
<keyword evidence="7" id="KW-1185">Reference proteome</keyword>
<name>A0A316EV03_9BURK</name>
<evidence type="ECO:0000313" key="7">
    <source>
        <dbReference type="Proteomes" id="UP000245754"/>
    </source>
</evidence>